<protein>
    <submittedName>
        <fullName evidence="3">Mg-chelatase subunit ChlD</fullName>
    </submittedName>
</protein>
<dbReference type="PROSITE" id="PS50234">
    <property type="entry name" value="VWFA"/>
    <property type="match status" value="1"/>
</dbReference>
<comment type="caution">
    <text evidence="3">The sequence shown here is derived from an EMBL/GenBank/DDBJ whole genome shotgun (WGS) entry which is preliminary data.</text>
</comment>
<evidence type="ECO:0000313" key="4">
    <source>
        <dbReference type="Proteomes" id="UP000783390"/>
    </source>
</evidence>
<accession>A0ABS4F3D8</accession>
<name>A0ABS4F3D8_9CLOT</name>
<keyword evidence="4" id="KW-1185">Reference proteome</keyword>
<dbReference type="SMART" id="SM00327">
    <property type="entry name" value="VWA"/>
    <property type="match status" value="1"/>
</dbReference>
<dbReference type="InterPro" id="IPR036465">
    <property type="entry name" value="vWFA_dom_sf"/>
</dbReference>
<sequence length="745" mass="84219">MKGKRKIKNSFLILTSIIFLIACINYNVFAASQNGKEVNTSNNDILEINKSAQAVNNNRPSQLNDRSYKISLNARACSAALKDTRPKDIILVLDTSGSMLVPATGSIKPIDSLKDSVKNFSNKILKNSKNQISLITFSNEYKQINNIKYLNNDGILYTGEVNYKGKIQTIYINKYLSSNSSGYTDYENYYGYMMIGNKKKGVSIQRIINSEDNSDNYYLIMGNDEDSSLLQGFTNNSNLIDSKIDTIQAGGGTDTQSALNKVRKQLKVSRNDGRERYVIVFTDGMPNMLVDFSDYDWNNMSDAEKKQLESLKIKNIDDYYVYKTIETFKNIENSNKDVNFISLGFESRDSEAFNGETYGPENFLRSIQNYNDKIQPGCNGVIYIKNPNDIQGIYDEIANKILNNVTEDAIITDTVPDGFEIVNGSEEPKGAIIKNNTITWSKQEIGKENMTYTFKIKAKDTNFGTENLISEKNVTENPKLDITNSKDMNTNTNATISYTYNLDNSKHEQTFNVPHVSVPNDASLDLSSNKTYYYGDKIKLKDLIKYLNIKYGPEDGYTYIWSDNHGHSITLNNQKKNAKVGNTFDKNSKGDDSITLTEDTTFTLEIIKENKYDKDGTSKLDLKDSVNIKVINPKVTIIKKVDGEGDSNNVFSFKVTGNNNTWNLDVNENKPFTLTNLTKGTYTLSEIEAQGYKLESIKVNGKEISLNKPTFSISDDNYNIQIEILNKKLNKSIYYNDTETIKNKF</sequence>
<dbReference type="PROSITE" id="PS51257">
    <property type="entry name" value="PROKAR_LIPOPROTEIN"/>
    <property type="match status" value="1"/>
</dbReference>
<dbReference type="Gene3D" id="3.40.50.410">
    <property type="entry name" value="von Willebrand factor, type A domain"/>
    <property type="match status" value="2"/>
</dbReference>
<feature type="domain" description="VWFA" evidence="2">
    <location>
        <begin position="88"/>
        <end position="397"/>
    </location>
</feature>
<evidence type="ECO:0000256" key="1">
    <source>
        <dbReference type="SAM" id="SignalP"/>
    </source>
</evidence>
<evidence type="ECO:0000313" key="3">
    <source>
        <dbReference type="EMBL" id="MBP1890612.1"/>
    </source>
</evidence>
<dbReference type="RefSeq" id="WP_209797526.1">
    <property type="nucleotide sequence ID" value="NZ_JAGGJZ010000008.1"/>
</dbReference>
<gene>
    <name evidence="3" type="ORF">J2Z53_002217</name>
</gene>
<dbReference type="Pfam" id="PF13519">
    <property type="entry name" value="VWA_2"/>
    <property type="match status" value="1"/>
</dbReference>
<reference evidence="3 4" key="1">
    <citation type="submission" date="2021-03" db="EMBL/GenBank/DDBJ databases">
        <title>Genomic Encyclopedia of Type Strains, Phase IV (KMG-IV): sequencing the most valuable type-strain genomes for metagenomic binning, comparative biology and taxonomic classification.</title>
        <authorList>
            <person name="Goeker M."/>
        </authorList>
    </citation>
    <scope>NUCLEOTIDE SEQUENCE [LARGE SCALE GENOMIC DNA]</scope>
    <source>
        <strain evidence="3 4">DSM 3984</strain>
    </source>
</reference>
<evidence type="ECO:0000259" key="2">
    <source>
        <dbReference type="PROSITE" id="PS50234"/>
    </source>
</evidence>
<dbReference type="SUPFAM" id="SSF53300">
    <property type="entry name" value="vWA-like"/>
    <property type="match status" value="1"/>
</dbReference>
<feature type="signal peptide" evidence="1">
    <location>
        <begin position="1"/>
        <end position="30"/>
    </location>
</feature>
<organism evidence="3 4">
    <name type="scientific">Clostridium moniliforme</name>
    <dbReference type="NCBI Taxonomy" id="39489"/>
    <lineage>
        <taxon>Bacteria</taxon>
        <taxon>Bacillati</taxon>
        <taxon>Bacillota</taxon>
        <taxon>Clostridia</taxon>
        <taxon>Eubacteriales</taxon>
        <taxon>Clostridiaceae</taxon>
        <taxon>Clostridium</taxon>
    </lineage>
</organism>
<proteinExistence type="predicted"/>
<dbReference type="EMBL" id="JAGGJZ010000008">
    <property type="protein sequence ID" value="MBP1890612.1"/>
    <property type="molecule type" value="Genomic_DNA"/>
</dbReference>
<keyword evidence="1" id="KW-0732">Signal</keyword>
<dbReference type="Proteomes" id="UP000783390">
    <property type="component" value="Unassembled WGS sequence"/>
</dbReference>
<dbReference type="CDD" id="cd00198">
    <property type="entry name" value="vWFA"/>
    <property type="match status" value="1"/>
</dbReference>
<dbReference type="InterPro" id="IPR002035">
    <property type="entry name" value="VWF_A"/>
</dbReference>
<feature type="chain" id="PRO_5045559454" evidence="1">
    <location>
        <begin position="31"/>
        <end position="745"/>
    </location>
</feature>